<feature type="non-terminal residue" evidence="1">
    <location>
        <position position="134"/>
    </location>
</feature>
<accession>A0A9Q0FEA4</accession>
<gene>
    <name evidence="1" type="ORF">Tsubulata_024602</name>
</gene>
<dbReference type="AlphaFoldDB" id="A0A9Q0FEA4"/>
<proteinExistence type="predicted"/>
<sequence>IHLYYLLSLCYPPLSLLSSRLTLFYLTTHLSMPQRHLFYQLPTFSNSHALSSLPLPHQSFDAAGWRGGKPRRGFKRRTEKPRSAARDDLVCWMFWYIKGSYVNCSSFQELHVNLLNFRIENLVFYFIFAQTVLG</sequence>
<name>A0A9Q0FEA4_9ROSI</name>
<keyword evidence="2" id="KW-1185">Reference proteome</keyword>
<reference evidence="1" key="2">
    <citation type="journal article" date="2023" name="Plants (Basel)">
        <title>Annotation of the Turnera subulata (Passifloraceae) Draft Genome Reveals the S-Locus Evolved after the Divergence of Turneroideae from Passifloroideae in a Stepwise Manner.</title>
        <authorList>
            <person name="Henning P.M."/>
            <person name="Roalson E.H."/>
            <person name="Mir W."/>
            <person name="McCubbin A.G."/>
            <person name="Shore J.S."/>
        </authorList>
    </citation>
    <scope>NUCLEOTIDE SEQUENCE</scope>
    <source>
        <strain evidence="1">F60SS</strain>
    </source>
</reference>
<organism evidence="1 2">
    <name type="scientific">Turnera subulata</name>
    <dbReference type="NCBI Taxonomy" id="218843"/>
    <lineage>
        <taxon>Eukaryota</taxon>
        <taxon>Viridiplantae</taxon>
        <taxon>Streptophyta</taxon>
        <taxon>Embryophyta</taxon>
        <taxon>Tracheophyta</taxon>
        <taxon>Spermatophyta</taxon>
        <taxon>Magnoliopsida</taxon>
        <taxon>eudicotyledons</taxon>
        <taxon>Gunneridae</taxon>
        <taxon>Pentapetalae</taxon>
        <taxon>rosids</taxon>
        <taxon>fabids</taxon>
        <taxon>Malpighiales</taxon>
        <taxon>Passifloraceae</taxon>
        <taxon>Turnera</taxon>
    </lineage>
</organism>
<reference evidence="1" key="1">
    <citation type="submission" date="2022-02" db="EMBL/GenBank/DDBJ databases">
        <authorList>
            <person name="Henning P.M."/>
            <person name="McCubbin A.G."/>
            <person name="Shore J.S."/>
        </authorList>
    </citation>
    <scope>NUCLEOTIDE SEQUENCE</scope>
    <source>
        <strain evidence="1">F60SS</strain>
        <tissue evidence="1">Leaves</tissue>
    </source>
</reference>
<evidence type="ECO:0000313" key="1">
    <source>
        <dbReference type="EMBL" id="KAJ4829915.1"/>
    </source>
</evidence>
<dbReference type="EMBL" id="JAKUCV010005778">
    <property type="protein sequence ID" value="KAJ4829915.1"/>
    <property type="molecule type" value="Genomic_DNA"/>
</dbReference>
<feature type="non-terminal residue" evidence="1">
    <location>
        <position position="1"/>
    </location>
</feature>
<protein>
    <submittedName>
        <fullName evidence="1">Uncharacterized protein</fullName>
    </submittedName>
</protein>
<dbReference type="Proteomes" id="UP001141552">
    <property type="component" value="Unassembled WGS sequence"/>
</dbReference>
<comment type="caution">
    <text evidence="1">The sequence shown here is derived from an EMBL/GenBank/DDBJ whole genome shotgun (WGS) entry which is preliminary data.</text>
</comment>
<evidence type="ECO:0000313" key="2">
    <source>
        <dbReference type="Proteomes" id="UP001141552"/>
    </source>
</evidence>